<dbReference type="InterPro" id="IPR009014">
    <property type="entry name" value="Transketo_C/PFOR_II"/>
</dbReference>
<dbReference type="EC" id="1.2.4.4" evidence="2"/>
<feature type="region of interest" description="Disordered" evidence="4">
    <location>
        <begin position="1"/>
        <end position="39"/>
    </location>
</feature>
<dbReference type="CDD" id="cd07036">
    <property type="entry name" value="TPP_PYR_E1-PDHc-beta_like"/>
    <property type="match status" value="1"/>
</dbReference>
<evidence type="ECO:0000256" key="2">
    <source>
        <dbReference type="ARBA" id="ARBA00012277"/>
    </source>
</evidence>
<dbReference type="FunFam" id="3.40.50.970:FF:000001">
    <property type="entry name" value="Pyruvate dehydrogenase E1 beta subunit"/>
    <property type="match status" value="1"/>
</dbReference>
<dbReference type="Pfam" id="PF02780">
    <property type="entry name" value="Transketolase_C"/>
    <property type="match status" value="1"/>
</dbReference>
<keyword evidence="7" id="KW-1185">Reference proteome</keyword>
<dbReference type="InterPro" id="IPR005475">
    <property type="entry name" value="Transketolase-like_Pyr-bd"/>
</dbReference>
<evidence type="ECO:0000256" key="3">
    <source>
        <dbReference type="ARBA" id="ARBA00023002"/>
    </source>
</evidence>
<comment type="cofactor">
    <cofactor evidence="1">
        <name>thiamine diphosphate</name>
        <dbReference type="ChEBI" id="CHEBI:58937"/>
    </cofactor>
</comment>
<dbReference type="AlphaFoldDB" id="A0A1H3MYV6"/>
<evidence type="ECO:0000256" key="1">
    <source>
        <dbReference type="ARBA" id="ARBA00001964"/>
    </source>
</evidence>
<evidence type="ECO:0000313" key="6">
    <source>
        <dbReference type="EMBL" id="SDY81832.1"/>
    </source>
</evidence>
<dbReference type="FunFam" id="3.40.50.920:FF:000001">
    <property type="entry name" value="Pyruvate dehydrogenase E1 beta subunit"/>
    <property type="match status" value="1"/>
</dbReference>
<dbReference type="InterPro" id="IPR033248">
    <property type="entry name" value="Transketolase_C"/>
</dbReference>
<name>A0A1H3MYV6_9MICO</name>
<dbReference type="PANTHER" id="PTHR42980:SF1">
    <property type="entry name" value="2-OXOISOVALERATE DEHYDROGENASE SUBUNIT BETA, MITOCHONDRIAL"/>
    <property type="match status" value="1"/>
</dbReference>
<dbReference type="GO" id="GO:0007584">
    <property type="term" value="P:response to nutrient"/>
    <property type="evidence" value="ECO:0007669"/>
    <property type="project" value="TreeGrafter"/>
</dbReference>
<reference evidence="6 7" key="1">
    <citation type="submission" date="2016-10" db="EMBL/GenBank/DDBJ databases">
        <authorList>
            <person name="de Groot N.N."/>
        </authorList>
    </citation>
    <scope>NUCLEOTIDE SEQUENCE [LARGE SCALE GENOMIC DNA]</scope>
    <source>
        <strain evidence="6 7">CGMCC 4.3491</strain>
    </source>
</reference>
<evidence type="ECO:0000256" key="4">
    <source>
        <dbReference type="SAM" id="MobiDB-lite"/>
    </source>
</evidence>
<dbReference type="EMBL" id="FNPZ01000001">
    <property type="protein sequence ID" value="SDY81832.1"/>
    <property type="molecule type" value="Genomic_DNA"/>
</dbReference>
<dbReference type="OrthoDB" id="3457658at2"/>
<accession>A0A1H3MYV6</accession>
<feature type="compositionally biased region" description="Low complexity" evidence="4">
    <location>
        <begin position="8"/>
        <end position="39"/>
    </location>
</feature>
<dbReference type="Gene3D" id="3.40.50.920">
    <property type="match status" value="1"/>
</dbReference>
<keyword evidence="3" id="KW-0560">Oxidoreductase</keyword>
<evidence type="ECO:0000313" key="7">
    <source>
        <dbReference type="Proteomes" id="UP000198891"/>
    </source>
</evidence>
<sequence>MTIVDRTALGSPAGPTPAGSADSGSADSGSADASGAPHPAAPAPALISLSIAGALNAALRDALADDPSVVVFGEDVGPLGGVFRVTDALHATFGESRVWDSPLAESGIVGTAIGMAMYGLRPVIEMQFDAFSYPAFEQITSHLAKMRNRTKGRVSLPVVIRIPYAGGIGGVEHHSDSSEAYWTHTPGLTVVTPSNPADAYSMLREAIASDDPVIFLEPKSRYWAKDTLVLPVRTAPMARAQVLREGADVTLIAYGPTVKTALEAAALAELEGLSVEVVDLRSLSPFDDETVGASVQKTGRAAVIHEAAQFGGYGAEVAARVTERQFFHLQAPILRIAGFDVPFPSPKQEEHYLPTAERVLAALDTWEW</sequence>
<dbReference type="Pfam" id="PF02779">
    <property type="entry name" value="Transket_pyr"/>
    <property type="match status" value="1"/>
</dbReference>
<evidence type="ECO:0000259" key="5">
    <source>
        <dbReference type="SMART" id="SM00861"/>
    </source>
</evidence>
<organism evidence="6 7">
    <name type="scientific">Herbiconiux ginsengi</name>
    <dbReference type="NCBI Taxonomy" id="381665"/>
    <lineage>
        <taxon>Bacteria</taxon>
        <taxon>Bacillati</taxon>
        <taxon>Actinomycetota</taxon>
        <taxon>Actinomycetes</taxon>
        <taxon>Micrococcales</taxon>
        <taxon>Microbacteriaceae</taxon>
        <taxon>Herbiconiux</taxon>
    </lineage>
</organism>
<gene>
    <name evidence="6" type="ORF">SAMN05216554_1623</name>
</gene>
<dbReference type="Proteomes" id="UP000198891">
    <property type="component" value="Unassembled WGS sequence"/>
</dbReference>
<keyword evidence="6" id="KW-0670">Pyruvate</keyword>
<dbReference type="GO" id="GO:0000287">
    <property type="term" value="F:magnesium ion binding"/>
    <property type="evidence" value="ECO:0007669"/>
    <property type="project" value="UniProtKB-ARBA"/>
</dbReference>
<proteinExistence type="predicted"/>
<protein>
    <recommendedName>
        <fullName evidence="2">3-methyl-2-oxobutanoate dehydrogenase (2-methylpropanoyl-transferring)</fullName>
        <ecNumber evidence="2">1.2.4.4</ecNumber>
    </recommendedName>
</protein>
<dbReference type="SUPFAM" id="SSF52518">
    <property type="entry name" value="Thiamin diphosphate-binding fold (THDP-binding)"/>
    <property type="match status" value="1"/>
</dbReference>
<dbReference type="RefSeq" id="WP_092551146.1">
    <property type="nucleotide sequence ID" value="NZ_FNPZ01000001.1"/>
</dbReference>
<dbReference type="Gene3D" id="3.40.50.970">
    <property type="match status" value="1"/>
</dbReference>
<dbReference type="SMART" id="SM00861">
    <property type="entry name" value="Transket_pyr"/>
    <property type="match status" value="1"/>
</dbReference>
<dbReference type="SUPFAM" id="SSF52922">
    <property type="entry name" value="TK C-terminal domain-like"/>
    <property type="match status" value="1"/>
</dbReference>
<dbReference type="STRING" id="381665.SAMN05216554_1623"/>
<dbReference type="GO" id="GO:0003863">
    <property type="term" value="F:branched-chain 2-oxo acid dehydrogenase activity"/>
    <property type="evidence" value="ECO:0007669"/>
    <property type="project" value="UniProtKB-EC"/>
</dbReference>
<dbReference type="GO" id="GO:0009083">
    <property type="term" value="P:branched-chain amino acid catabolic process"/>
    <property type="evidence" value="ECO:0007669"/>
    <property type="project" value="TreeGrafter"/>
</dbReference>
<feature type="domain" description="Transketolase-like pyrimidine-binding" evidence="5">
    <location>
        <begin position="49"/>
        <end position="224"/>
    </location>
</feature>
<dbReference type="InterPro" id="IPR029061">
    <property type="entry name" value="THDP-binding"/>
</dbReference>
<dbReference type="PANTHER" id="PTHR42980">
    <property type="entry name" value="2-OXOISOVALERATE DEHYDROGENASE SUBUNIT BETA-RELATED"/>
    <property type="match status" value="1"/>
</dbReference>